<dbReference type="PANTHER" id="PTHR37299:SF1">
    <property type="entry name" value="STAGE 0 SPORULATION PROTEIN A HOMOLOG"/>
    <property type="match status" value="1"/>
</dbReference>
<dbReference type="PROSITE" id="PS50110">
    <property type="entry name" value="RESPONSE_REGULATORY"/>
    <property type="match status" value="1"/>
</dbReference>
<dbReference type="Gene3D" id="3.40.50.2300">
    <property type="match status" value="1"/>
</dbReference>
<keyword evidence="1" id="KW-0597">Phosphoprotein</keyword>
<organism evidence="4 5">
    <name type="scientific">Dyadobacter koreensis</name>
    <dbReference type="NCBI Taxonomy" id="408657"/>
    <lineage>
        <taxon>Bacteria</taxon>
        <taxon>Pseudomonadati</taxon>
        <taxon>Bacteroidota</taxon>
        <taxon>Cytophagia</taxon>
        <taxon>Cytophagales</taxon>
        <taxon>Spirosomataceae</taxon>
        <taxon>Dyadobacter</taxon>
    </lineage>
</organism>
<dbReference type="GO" id="GO:0003677">
    <property type="term" value="F:DNA binding"/>
    <property type="evidence" value="ECO:0007669"/>
    <property type="project" value="InterPro"/>
</dbReference>
<dbReference type="InterPro" id="IPR011006">
    <property type="entry name" value="CheY-like_superfamily"/>
</dbReference>
<accession>A0A1H6QS50</accession>
<dbReference type="SMART" id="SM00448">
    <property type="entry name" value="REC"/>
    <property type="match status" value="1"/>
</dbReference>
<dbReference type="EMBL" id="FNXY01000001">
    <property type="protein sequence ID" value="SEI41812.1"/>
    <property type="molecule type" value="Genomic_DNA"/>
</dbReference>
<dbReference type="Gene3D" id="2.40.50.1020">
    <property type="entry name" value="LytTr DNA-binding domain"/>
    <property type="match status" value="1"/>
</dbReference>
<name>A0A1H6QS50_9BACT</name>
<evidence type="ECO:0000259" key="2">
    <source>
        <dbReference type="PROSITE" id="PS50110"/>
    </source>
</evidence>
<dbReference type="PROSITE" id="PS50930">
    <property type="entry name" value="HTH_LYTTR"/>
    <property type="match status" value="1"/>
</dbReference>
<feature type="domain" description="HTH LytTR-type" evidence="3">
    <location>
        <begin position="144"/>
        <end position="251"/>
    </location>
</feature>
<dbReference type="AlphaFoldDB" id="A0A1H6QS50"/>
<feature type="modified residue" description="4-aspartylphosphate" evidence="1">
    <location>
        <position position="57"/>
    </location>
</feature>
<evidence type="ECO:0000256" key="1">
    <source>
        <dbReference type="PROSITE-ProRule" id="PRU00169"/>
    </source>
</evidence>
<feature type="domain" description="Response regulatory" evidence="2">
    <location>
        <begin position="2"/>
        <end position="117"/>
    </location>
</feature>
<dbReference type="GO" id="GO:0000156">
    <property type="term" value="F:phosphorelay response regulator activity"/>
    <property type="evidence" value="ECO:0007669"/>
    <property type="project" value="InterPro"/>
</dbReference>
<sequence length="251" mass="28896">MRVLIVEDESPTAQRLVHMLERYDASVEVLGCFSSVEKTLAYFAKPDFTAPDLLFLDIHLDDDLGFSILEKLDFPMPVIFTTAYSEYSLKAFKSFSIDYLLKPVDYEELCAAMDKYKKVTSYQKSEPAYPKEQQIAPTGYKDRFMVAVGSRLLSIPTEQIAYFSYEQKATFLITVDSRHYALDYSLSALIELLDPRQFFRVNRSVIVSMNAVRSVFTYSTGKLKVDLQPAFKDELFVSLDRIVSFKYWLGK</sequence>
<dbReference type="InterPro" id="IPR007492">
    <property type="entry name" value="LytTR_DNA-bd_dom"/>
</dbReference>
<protein>
    <submittedName>
        <fullName evidence="4">Two component transcriptional regulator, LytTR family</fullName>
    </submittedName>
</protein>
<dbReference type="Pfam" id="PF00072">
    <property type="entry name" value="Response_reg"/>
    <property type="match status" value="1"/>
</dbReference>
<dbReference type="Pfam" id="PF04397">
    <property type="entry name" value="LytTR"/>
    <property type="match status" value="1"/>
</dbReference>
<dbReference type="PANTHER" id="PTHR37299">
    <property type="entry name" value="TRANSCRIPTIONAL REGULATOR-RELATED"/>
    <property type="match status" value="1"/>
</dbReference>
<dbReference type="SMART" id="SM00850">
    <property type="entry name" value="LytTR"/>
    <property type="match status" value="1"/>
</dbReference>
<keyword evidence="5" id="KW-1185">Reference proteome</keyword>
<proteinExistence type="predicted"/>
<dbReference type="STRING" id="408657.SAMN04487995_0555"/>
<evidence type="ECO:0000313" key="5">
    <source>
        <dbReference type="Proteomes" id="UP000199532"/>
    </source>
</evidence>
<dbReference type="SUPFAM" id="SSF52172">
    <property type="entry name" value="CheY-like"/>
    <property type="match status" value="1"/>
</dbReference>
<evidence type="ECO:0000313" key="4">
    <source>
        <dbReference type="EMBL" id="SEI41812.1"/>
    </source>
</evidence>
<evidence type="ECO:0000259" key="3">
    <source>
        <dbReference type="PROSITE" id="PS50930"/>
    </source>
</evidence>
<dbReference type="InterPro" id="IPR001789">
    <property type="entry name" value="Sig_transdc_resp-reg_receiver"/>
</dbReference>
<gene>
    <name evidence="4" type="ORF">SAMN04487995_0555</name>
</gene>
<dbReference type="RefSeq" id="WP_090331698.1">
    <property type="nucleotide sequence ID" value="NZ_FNXY01000001.1"/>
</dbReference>
<dbReference type="InterPro" id="IPR046947">
    <property type="entry name" value="LytR-like"/>
</dbReference>
<reference evidence="4 5" key="1">
    <citation type="submission" date="2016-10" db="EMBL/GenBank/DDBJ databases">
        <authorList>
            <person name="de Groot N.N."/>
        </authorList>
    </citation>
    <scope>NUCLEOTIDE SEQUENCE [LARGE SCALE GENOMIC DNA]</scope>
    <source>
        <strain evidence="4 5">DSM 19938</strain>
    </source>
</reference>
<dbReference type="Proteomes" id="UP000199532">
    <property type="component" value="Unassembled WGS sequence"/>
</dbReference>
<dbReference type="OrthoDB" id="646623at2"/>